<accession>A0ACB8BW25</accession>
<proteinExistence type="predicted"/>
<dbReference type="EMBL" id="MU266345">
    <property type="protein sequence ID" value="KAH7929042.1"/>
    <property type="molecule type" value="Genomic_DNA"/>
</dbReference>
<dbReference type="Proteomes" id="UP000790709">
    <property type="component" value="Unassembled WGS sequence"/>
</dbReference>
<gene>
    <name evidence="1" type="ORF">BV22DRAFT_1029854</name>
</gene>
<reference evidence="1" key="1">
    <citation type="journal article" date="2021" name="New Phytol.">
        <title>Evolutionary innovations through gain and loss of genes in the ectomycorrhizal Boletales.</title>
        <authorList>
            <person name="Wu G."/>
            <person name="Miyauchi S."/>
            <person name="Morin E."/>
            <person name="Kuo A."/>
            <person name="Drula E."/>
            <person name="Varga T."/>
            <person name="Kohler A."/>
            <person name="Feng B."/>
            <person name="Cao Y."/>
            <person name="Lipzen A."/>
            <person name="Daum C."/>
            <person name="Hundley H."/>
            <person name="Pangilinan J."/>
            <person name="Johnson J."/>
            <person name="Barry K."/>
            <person name="LaButti K."/>
            <person name="Ng V."/>
            <person name="Ahrendt S."/>
            <person name="Min B."/>
            <person name="Choi I.G."/>
            <person name="Park H."/>
            <person name="Plett J.M."/>
            <person name="Magnuson J."/>
            <person name="Spatafora J.W."/>
            <person name="Nagy L.G."/>
            <person name="Henrissat B."/>
            <person name="Grigoriev I.V."/>
            <person name="Yang Z.L."/>
            <person name="Xu J."/>
            <person name="Martin F.M."/>
        </authorList>
    </citation>
    <scope>NUCLEOTIDE SEQUENCE</scope>
    <source>
        <strain evidence="1">KUC20120723A-06</strain>
    </source>
</reference>
<sequence>MSLPANATQSGVPIDEPAAEVLLDSLNLIGSTVMCGVGYGIVLTLYTICVYFFHQDLKTKRKPKKTWLYLAYLSVMFVLATLYLVSSARTIQLAYVNHRYYGAGPAAYDLLIFSEPITILGSATYVITNVMSDALILWRFIVLYQGARHRFYIIIVPCLTFLTVTALGIINVVQASLPNQSLWSQGAISFAVPYFATSLSHNILTTALMAIRLLIHKKRFDKALGPQHNSPYTTVVAMLVESSALYAIFSIPFLVLFVINSPYSYIFLSTLSQIQVVAPFLIIFRVSQGKAWTRTTDTYVISGMQFMPRSKHTIGSDSTTPEKSL</sequence>
<keyword evidence="2" id="KW-1185">Reference proteome</keyword>
<evidence type="ECO:0000313" key="2">
    <source>
        <dbReference type="Proteomes" id="UP000790709"/>
    </source>
</evidence>
<organism evidence="1 2">
    <name type="scientific">Leucogyrophana mollusca</name>
    <dbReference type="NCBI Taxonomy" id="85980"/>
    <lineage>
        <taxon>Eukaryota</taxon>
        <taxon>Fungi</taxon>
        <taxon>Dikarya</taxon>
        <taxon>Basidiomycota</taxon>
        <taxon>Agaricomycotina</taxon>
        <taxon>Agaricomycetes</taxon>
        <taxon>Agaricomycetidae</taxon>
        <taxon>Boletales</taxon>
        <taxon>Boletales incertae sedis</taxon>
        <taxon>Leucogyrophana</taxon>
    </lineage>
</organism>
<comment type="caution">
    <text evidence="1">The sequence shown here is derived from an EMBL/GenBank/DDBJ whole genome shotgun (WGS) entry which is preliminary data.</text>
</comment>
<protein>
    <submittedName>
        <fullName evidence="1">Uncharacterized protein</fullName>
    </submittedName>
</protein>
<evidence type="ECO:0000313" key="1">
    <source>
        <dbReference type="EMBL" id="KAH7929042.1"/>
    </source>
</evidence>
<name>A0ACB8BW25_9AGAM</name>